<dbReference type="EMBL" id="CP016359">
    <property type="protein sequence ID" value="APU67630.1"/>
    <property type="molecule type" value="Genomic_DNA"/>
</dbReference>
<dbReference type="OrthoDB" id="1442826at2"/>
<protein>
    <submittedName>
        <fullName evidence="1">Uncharacterized protein</fullName>
    </submittedName>
</protein>
<dbReference type="Proteomes" id="UP000186230">
    <property type="component" value="Chromosome"/>
</dbReference>
<evidence type="ECO:0000313" key="2">
    <source>
        <dbReference type="Proteomes" id="UP000186230"/>
    </source>
</evidence>
<name>A0A1L7I200_9FLAO</name>
<dbReference type="RefSeq" id="WP_083643491.1">
    <property type="nucleotide sequence ID" value="NZ_AMRU01000018.1"/>
</dbReference>
<dbReference type="AlphaFoldDB" id="A0A1L7I200"/>
<sequence length="228" mass="26803">MNYIRQLNEVFSLFDKDDRLNPSHISLYMALFQEWNSSRFSRGFWINRREMMNAAKIGAKSTYHRCIWDLHNWNYLVYIPSNNPYKGSKINMSVFGTTAEPVEEQCRSTVGQLMNRSSSNNGQVQGHNINSYKEKNNLKEKEPMHPEEMILFFKNRKRSKNEALTFYNHYEAIGWKMSSGMTIINWKNAAEKWILKLENSQASQERTGLARPSENLRTTKIKNYGEPL</sequence>
<reference evidence="1 2" key="1">
    <citation type="submission" date="2016-07" db="EMBL/GenBank/DDBJ databases">
        <title>Multi-omics approach to identify versatile polysaccharide utilization systems of a marine flavobacterium Gramella flava.</title>
        <authorList>
            <person name="Tang K."/>
        </authorList>
    </citation>
    <scope>NUCLEOTIDE SEQUENCE [LARGE SCALE GENOMIC DNA]</scope>
    <source>
        <strain evidence="1 2">JLT2011</strain>
    </source>
</reference>
<gene>
    <name evidence="1" type="ORF">GRFL_0906</name>
</gene>
<proteinExistence type="predicted"/>
<evidence type="ECO:0000313" key="1">
    <source>
        <dbReference type="EMBL" id="APU67630.1"/>
    </source>
</evidence>
<organism evidence="1 2">
    <name type="scientific">Christiangramia flava JLT2011</name>
    <dbReference type="NCBI Taxonomy" id="1229726"/>
    <lineage>
        <taxon>Bacteria</taxon>
        <taxon>Pseudomonadati</taxon>
        <taxon>Bacteroidota</taxon>
        <taxon>Flavobacteriia</taxon>
        <taxon>Flavobacteriales</taxon>
        <taxon>Flavobacteriaceae</taxon>
        <taxon>Christiangramia</taxon>
    </lineage>
</organism>
<dbReference type="KEGG" id="gfl:GRFL_0906"/>
<dbReference type="STRING" id="1229726.GRFL_0906"/>
<accession>A0A1L7I200</accession>
<keyword evidence="2" id="KW-1185">Reference proteome</keyword>